<name>A0ACC1IVM1_9FUNG</name>
<evidence type="ECO:0000313" key="1">
    <source>
        <dbReference type="EMBL" id="KAJ1901563.1"/>
    </source>
</evidence>
<accession>A0ACC1IVM1</accession>
<keyword evidence="2" id="KW-1185">Reference proteome</keyword>
<gene>
    <name evidence="1" type="primary">MRPS9</name>
    <name evidence="1" type="ORF">LPJ66_000697</name>
</gene>
<proteinExistence type="predicted"/>
<evidence type="ECO:0000313" key="2">
    <source>
        <dbReference type="Proteomes" id="UP001150581"/>
    </source>
</evidence>
<dbReference type="EMBL" id="JANBPG010000023">
    <property type="protein sequence ID" value="KAJ1901563.1"/>
    <property type="molecule type" value="Genomic_DNA"/>
</dbReference>
<protein>
    <submittedName>
        <fullName evidence="1">37S ribosomal protein S9, mitochondrial</fullName>
    </submittedName>
</protein>
<keyword evidence="1" id="KW-0689">Ribosomal protein</keyword>
<organism evidence="1 2">
    <name type="scientific">Kickxella alabastrina</name>
    <dbReference type="NCBI Taxonomy" id="61397"/>
    <lineage>
        <taxon>Eukaryota</taxon>
        <taxon>Fungi</taxon>
        <taxon>Fungi incertae sedis</taxon>
        <taxon>Zoopagomycota</taxon>
        <taxon>Kickxellomycotina</taxon>
        <taxon>Kickxellomycetes</taxon>
        <taxon>Kickxellales</taxon>
        <taxon>Kickxellaceae</taxon>
        <taxon>Kickxella</taxon>
    </lineage>
</organism>
<reference evidence="1" key="1">
    <citation type="submission" date="2022-07" db="EMBL/GenBank/DDBJ databases">
        <title>Phylogenomic reconstructions and comparative analyses of Kickxellomycotina fungi.</title>
        <authorList>
            <person name="Reynolds N.K."/>
            <person name="Stajich J.E."/>
            <person name="Barry K."/>
            <person name="Grigoriev I.V."/>
            <person name="Crous P."/>
            <person name="Smith M.E."/>
        </authorList>
    </citation>
    <scope>NUCLEOTIDE SEQUENCE</scope>
    <source>
        <strain evidence="1">Benny 63K</strain>
    </source>
</reference>
<keyword evidence="1" id="KW-0687">Ribonucleoprotein</keyword>
<comment type="caution">
    <text evidence="1">The sequence shown here is derived from an EMBL/GenBank/DDBJ whole genome shotgun (WGS) entry which is preliminary data.</text>
</comment>
<dbReference type="Proteomes" id="UP001150581">
    <property type="component" value="Unassembled WGS sequence"/>
</dbReference>
<sequence length="369" mass="41312">MLARLTTRPLALLQMRQPTASAMRLLSTHQAVSPFDTLDIRPIQRPDTAAYFMPKPKYADLLSAITTIIQQHKLPEHNKSNFKRGKWIGRKVFDSQHAIKMNANEYILLTERLNQADSLRIADFEERETVGLYLNQFRRGYSHVEVVGMDGKAKEEDKVKKVKVNTSWKRGMLDHMGRWRAAGKRKEAIACAWLVPIEAKAEATEAKAEPTEAKAEATEANAEVTEAKAEPTEAKAEADSETVTFSESADFDSIDAPSPAFTSIGQVLVNGKPLPEYFVRPTDRESVLFPFHVANKTGQYNVFVRVRGGGHTGQAEACQLAIARALYAANRKQNAAIRTAGLLFTDGRRVERKKTGKPKARKSYTWVKR</sequence>